<sequence>MSHGLLWMPLLLAFVVLAALGWAERRRQSLFRSWAEGSELFKLDACGMARLRSGQLTWGTIGPRGIDETDSLPISTLQLCELMADRSGEAPLTEEAQGPCRLRLVVDGRDTELPFADASRARSWIHALMSKARCEL</sequence>
<keyword evidence="1" id="KW-1133">Transmembrane helix</keyword>
<protein>
    <recommendedName>
        <fullName evidence="4">DUF2550 family protein</fullName>
    </recommendedName>
</protein>
<dbReference type="EMBL" id="SRMO01000059">
    <property type="protein sequence ID" value="TGG92626.1"/>
    <property type="molecule type" value="Genomic_DNA"/>
</dbReference>
<gene>
    <name evidence="2" type="ORF">ERJ67_05265</name>
</gene>
<organism evidence="2 3">
    <name type="scientific">Aphanocapsa feldmannii 277cV</name>
    <dbReference type="NCBI Taxonomy" id="2507553"/>
    <lineage>
        <taxon>Bacteria</taxon>
        <taxon>Bacillati</taxon>
        <taxon>Cyanobacteriota</taxon>
        <taxon>Cyanophyceae</taxon>
        <taxon>Oscillatoriophycideae</taxon>
        <taxon>Chroococcales</taxon>
        <taxon>Microcystaceae</taxon>
        <taxon>Aphanocapsa</taxon>
    </lineage>
</organism>
<accession>A0A524RNJ4</accession>
<dbReference type="AlphaFoldDB" id="A0A524RNJ4"/>
<name>A0A524RNJ4_9CHRO</name>
<evidence type="ECO:0008006" key="4">
    <source>
        <dbReference type="Google" id="ProtNLM"/>
    </source>
</evidence>
<reference evidence="2 3" key="1">
    <citation type="journal article" date="2019" name="mSystems">
        <title>Life at home and on the roam: Genomic adaptions reflect the dual lifestyle of an intracellular, facultative symbiont.</title>
        <authorList>
            <person name="Burgsdorf I."/>
        </authorList>
    </citation>
    <scope>NUCLEOTIDE SEQUENCE [LARGE SCALE GENOMIC DNA]</scope>
    <source>
        <strain evidence="2">277cV</strain>
    </source>
</reference>
<comment type="caution">
    <text evidence="2">The sequence shown here is derived from an EMBL/GenBank/DDBJ whole genome shotgun (WGS) entry which is preliminary data.</text>
</comment>
<feature type="transmembrane region" description="Helical" evidence="1">
    <location>
        <begin position="6"/>
        <end position="23"/>
    </location>
</feature>
<evidence type="ECO:0000313" key="3">
    <source>
        <dbReference type="Proteomes" id="UP000317990"/>
    </source>
</evidence>
<keyword evidence="1" id="KW-0812">Transmembrane</keyword>
<evidence type="ECO:0000256" key="1">
    <source>
        <dbReference type="SAM" id="Phobius"/>
    </source>
</evidence>
<dbReference type="Proteomes" id="UP000317990">
    <property type="component" value="Unassembled WGS sequence"/>
</dbReference>
<evidence type="ECO:0000313" key="2">
    <source>
        <dbReference type="EMBL" id="TGG92626.1"/>
    </source>
</evidence>
<keyword evidence="1" id="KW-0472">Membrane</keyword>
<proteinExistence type="predicted"/>